<dbReference type="PROSITE" id="PS51473">
    <property type="entry name" value="GNK2"/>
    <property type="match status" value="1"/>
</dbReference>
<keyword evidence="4" id="KW-0560">Oxidoreductase</keyword>
<keyword evidence="7" id="KW-0804">Transcription</keyword>
<dbReference type="InterPro" id="IPR002902">
    <property type="entry name" value="GNK2"/>
</dbReference>
<dbReference type="SUPFAM" id="SSF101941">
    <property type="entry name" value="NAC domain"/>
    <property type="match status" value="1"/>
</dbReference>
<evidence type="ECO:0000256" key="6">
    <source>
        <dbReference type="ARBA" id="ARBA00023125"/>
    </source>
</evidence>
<evidence type="ECO:0000256" key="9">
    <source>
        <dbReference type="ARBA" id="ARBA00023445"/>
    </source>
</evidence>
<keyword evidence="6" id="KW-0238">DNA-binding</keyword>
<keyword evidence="2" id="KW-0677">Repeat</keyword>
<dbReference type="Pfam" id="PF02365">
    <property type="entry name" value="NAM"/>
    <property type="match status" value="1"/>
</dbReference>
<dbReference type="InterPro" id="IPR001509">
    <property type="entry name" value="Epimerase_deHydtase"/>
</dbReference>
<dbReference type="Gene3D" id="3.30.430.20">
    <property type="entry name" value="Gnk2 domain, C-X8-C-X2-C motif"/>
    <property type="match status" value="1"/>
</dbReference>
<dbReference type="AlphaFoldDB" id="A0A2N9GSS5"/>
<reference evidence="13" key="1">
    <citation type="submission" date="2018-02" db="EMBL/GenBank/DDBJ databases">
        <authorList>
            <person name="Cohen D.B."/>
            <person name="Kent A.D."/>
        </authorList>
    </citation>
    <scope>NUCLEOTIDE SEQUENCE</scope>
</reference>
<feature type="region of interest" description="Disordered" evidence="10">
    <location>
        <begin position="323"/>
        <end position="348"/>
    </location>
</feature>
<dbReference type="GO" id="GO:0016616">
    <property type="term" value="F:oxidoreductase activity, acting on the CH-OH group of donors, NAD or NADP as acceptor"/>
    <property type="evidence" value="ECO:0007669"/>
    <property type="project" value="TreeGrafter"/>
</dbReference>
<dbReference type="Gene3D" id="2.170.150.80">
    <property type="entry name" value="NAC domain"/>
    <property type="match status" value="1"/>
</dbReference>
<evidence type="ECO:0000259" key="12">
    <source>
        <dbReference type="PROSITE" id="PS51473"/>
    </source>
</evidence>
<dbReference type="SUPFAM" id="SSF51735">
    <property type="entry name" value="NAD(P)-binding Rossmann-fold domains"/>
    <property type="match status" value="1"/>
</dbReference>
<feature type="domain" description="Gnk2-homologous" evidence="12">
    <location>
        <begin position="27"/>
        <end position="133"/>
    </location>
</feature>
<evidence type="ECO:0000256" key="1">
    <source>
        <dbReference type="ARBA" id="ARBA00022729"/>
    </source>
</evidence>
<proteinExistence type="inferred from homology"/>
<dbReference type="EMBL" id="OIVN01002317">
    <property type="protein sequence ID" value="SPD02543.1"/>
    <property type="molecule type" value="Genomic_DNA"/>
</dbReference>
<feature type="domain" description="NAC" evidence="11">
    <location>
        <begin position="182"/>
        <end position="327"/>
    </location>
</feature>
<evidence type="ECO:0000256" key="4">
    <source>
        <dbReference type="ARBA" id="ARBA00023002"/>
    </source>
</evidence>
<evidence type="ECO:0008006" key="14">
    <source>
        <dbReference type="Google" id="ProtNLM"/>
    </source>
</evidence>
<keyword evidence="3" id="KW-0521">NADP</keyword>
<keyword evidence="1" id="KW-0732">Signal</keyword>
<dbReference type="Pfam" id="PF01657">
    <property type="entry name" value="Stress-antifung"/>
    <property type="match status" value="1"/>
</dbReference>
<dbReference type="InterPro" id="IPR050425">
    <property type="entry name" value="NAD(P)_dehydrat-like"/>
</dbReference>
<dbReference type="InterPro" id="IPR036093">
    <property type="entry name" value="NAC_dom_sf"/>
</dbReference>
<name>A0A2N9GSS5_FAGSY</name>
<comment type="similarity">
    <text evidence="9">Belongs to the NAD(P)-dependent epimerase/dehydratase family. Dihydroflavonol-4-reductase subfamily.</text>
</comment>
<dbReference type="FunFam" id="3.40.50.720:FF:000085">
    <property type="entry name" value="Dihydroflavonol reductase"/>
    <property type="match status" value="1"/>
</dbReference>
<dbReference type="GO" id="GO:0006355">
    <property type="term" value="P:regulation of DNA-templated transcription"/>
    <property type="evidence" value="ECO:0007669"/>
    <property type="project" value="InterPro"/>
</dbReference>
<dbReference type="PROSITE" id="PS51005">
    <property type="entry name" value="NAC"/>
    <property type="match status" value="1"/>
</dbReference>
<dbReference type="InterPro" id="IPR003441">
    <property type="entry name" value="NAC-dom"/>
</dbReference>
<evidence type="ECO:0000256" key="8">
    <source>
        <dbReference type="ARBA" id="ARBA00023242"/>
    </source>
</evidence>
<feature type="compositionally biased region" description="Polar residues" evidence="10">
    <location>
        <begin position="167"/>
        <end position="190"/>
    </location>
</feature>
<evidence type="ECO:0000256" key="3">
    <source>
        <dbReference type="ARBA" id="ARBA00022857"/>
    </source>
</evidence>
<dbReference type="PANTHER" id="PTHR10366:SF852">
    <property type="entry name" value="CINNAMOYL-COA REDUCTASE CAD2"/>
    <property type="match status" value="1"/>
</dbReference>
<evidence type="ECO:0000256" key="10">
    <source>
        <dbReference type="SAM" id="MobiDB-lite"/>
    </source>
</evidence>
<dbReference type="Gene3D" id="3.40.50.720">
    <property type="entry name" value="NAD(P)-binding Rossmann-like Domain"/>
    <property type="match status" value="1"/>
</dbReference>
<accession>A0A2N9GSS5</accession>
<dbReference type="InterPro" id="IPR038408">
    <property type="entry name" value="GNK2_sf"/>
</dbReference>
<dbReference type="CDD" id="cd23509">
    <property type="entry name" value="Gnk2-like"/>
    <property type="match status" value="1"/>
</dbReference>
<dbReference type="GO" id="GO:0003677">
    <property type="term" value="F:DNA binding"/>
    <property type="evidence" value="ECO:0007669"/>
    <property type="project" value="UniProtKB-KW"/>
</dbReference>
<gene>
    <name evidence="13" type="ORF">FSB_LOCUS30425</name>
</gene>
<dbReference type="FunFam" id="3.30.430.20:FF:000002">
    <property type="entry name" value="Cysteine-rich receptor-like protein kinase 10"/>
    <property type="match status" value="1"/>
</dbReference>
<dbReference type="PANTHER" id="PTHR10366">
    <property type="entry name" value="NAD DEPENDENT EPIMERASE/DEHYDRATASE"/>
    <property type="match status" value="1"/>
</dbReference>
<evidence type="ECO:0000256" key="7">
    <source>
        <dbReference type="ARBA" id="ARBA00023163"/>
    </source>
</evidence>
<evidence type="ECO:0000259" key="11">
    <source>
        <dbReference type="PROSITE" id="PS51005"/>
    </source>
</evidence>
<evidence type="ECO:0000256" key="2">
    <source>
        <dbReference type="ARBA" id="ARBA00022737"/>
    </source>
</evidence>
<evidence type="ECO:0000256" key="5">
    <source>
        <dbReference type="ARBA" id="ARBA00023015"/>
    </source>
</evidence>
<dbReference type="InterPro" id="IPR036291">
    <property type="entry name" value="NAD(P)-bd_dom_sf"/>
</dbReference>
<sequence>MAFTLTLMAKTRTKSMQLDSVEEILIKMFAVVASIKNKVSDIDGYSKVVKSLLDGMISEAASGGYSKFVAKTSVAPDFSKIYVFAQCTPDLTDQQCTNCLEMISSQLPLCCIGKEGGRFYTPSCDFRFETFPFFDLGVGVDASLTPSPIFPSPMPLKASPSFLASGTTTTQVENPNISPGNNKSSVPQSPSEKDLINVNDDKTFPPGYRFCPTDYELVMNYLKAQENFPQNDENEWYFFTPRARKYRNGNRPNRTAGDGYWKATGADMAIISDEEVVVGFRKTLVFYRGKPPKGDKTNWIMHEYRVNDPPLDKSSDDDMRLKANQAKTQNEDEACSKPLPNDDKKMPKELVDPSNAYTNLSYQQNGHALANMVSNIDESLFIQFQEANGNYGTTPQFQAAKGNYGTNPQFQAAANGNYGANPQFQGANPQFQAAANCNYGTTPQFQAANGNYGTNPQFQAAANANLQFQASANGNYGTNLQFQAVNPQFQAAANDNYGTNPQFQTTNPQFQATNGNYETTPQFQASNFGTTPKMVQRFFRSLLSPSDNYGTSIQNVELPSYMPSVYDHATFPLNESSSIWLPIFLQMNKWIILPIFLQMNQDTSNLDQIQTKTLQILIRHSEFEEESARKMSSGAGKIVCVTGASGYIASWLVKLLLNRGYTVKASVRDPNDPKKTNHLQVLDGAKERLHLFKANLLEEGSFDSAVEGCDGVFHTASPFYHDIKDPEAELLDPAVKGTLNVLNSCAKSPSVKHVVLTSSMAAVSFNKKSQTPDVVVDDTWFSDPELWIPV</sequence>
<protein>
    <recommendedName>
        <fullName evidence="14">NAC domain-containing protein</fullName>
    </recommendedName>
</protein>
<organism evidence="13">
    <name type="scientific">Fagus sylvatica</name>
    <name type="common">Beechnut</name>
    <dbReference type="NCBI Taxonomy" id="28930"/>
    <lineage>
        <taxon>Eukaryota</taxon>
        <taxon>Viridiplantae</taxon>
        <taxon>Streptophyta</taxon>
        <taxon>Embryophyta</taxon>
        <taxon>Tracheophyta</taxon>
        <taxon>Spermatophyta</taxon>
        <taxon>Magnoliopsida</taxon>
        <taxon>eudicotyledons</taxon>
        <taxon>Gunneridae</taxon>
        <taxon>Pentapetalae</taxon>
        <taxon>rosids</taxon>
        <taxon>fabids</taxon>
        <taxon>Fagales</taxon>
        <taxon>Fagaceae</taxon>
        <taxon>Fagus</taxon>
    </lineage>
</organism>
<dbReference type="Pfam" id="PF01370">
    <property type="entry name" value="Epimerase"/>
    <property type="match status" value="1"/>
</dbReference>
<feature type="region of interest" description="Disordered" evidence="10">
    <location>
        <begin position="167"/>
        <end position="198"/>
    </location>
</feature>
<keyword evidence="8" id="KW-0539">Nucleus</keyword>
<evidence type="ECO:0000313" key="13">
    <source>
        <dbReference type="EMBL" id="SPD02543.1"/>
    </source>
</evidence>
<keyword evidence="5" id="KW-0805">Transcription regulation</keyword>